<dbReference type="PROSITE" id="PS00975">
    <property type="entry name" value="NMT_1"/>
    <property type="match status" value="1"/>
</dbReference>
<dbReference type="InterPro" id="IPR016181">
    <property type="entry name" value="Acyl_CoA_acyltransferase"/>
</dbReference>
<dbReference type="GO" id="GO:0004379">
    <property type="term" value="F:glycylpeptide N-tetradecanoyltransferase activity"/>
    <property type="evidence" value="ECO:0007669"/>
    <property type="project" value="UniProtKB-EC"/>
</dbReference>
<comment type="function">
    <text evidence="7">Adds a myristoyl group to the N-terminal glycine residue of certain cellular proteins.</text>
</comment>
<evidence type="ECO:0000256" key="3">
    <source>
        <dbReference type="ARBA" id="ARBA00012923"/>
    </source>
</evidence>
<evidence type="ECO:0000256" key="1">
    <source>
        <dbReference type="ARBA" id="ARBA00009469"/>
    </source>
</evidence>
<dbReference type="PIRSF" id="PIRSF015892">
    <property type="entry name" value="N-myristl_transf"/>
    <property type="match status" value="1"/>
</dbReference>
<dbReference type="InterPro" id="IPR022677">
    <property type="entry name" value="NMT_C"/>
</dbReference>
<dbReference type="PANTHER" id="PTHR11377">
    <property type="entry name" value="N-MYRISTOYL TRANSFERASE"/>
    <property type="match status" value="1"/>
</dbReference>
<dbReference type="SUPFAM" id="SSF55729">
    <property type="entry name" value="Acyl-CoA N-acyltransferases (Nat)"/>
    <property type="match status" value="2"/>
</dbReference>
<organism evidence="11 12">
    <name type="scientific">Tortispora caseinolytica NRRL Y-17796</name>
    <dbReference type="NCBI Taxonomy" id="767744"/>
    <lineage>
        <taxon>Eukaryota</taxon>
        <taxon>Fungi</taxon>
        <taxon>Dikarya</taxon>
        <taxon>Ascomycota</taxon>
        <taxon>Saccharomycotina</taxon>
        <taxon>Trigonopsidomycetes</taxon>
        <taxon>Trigonopsidales</taxon>
        <taxon>Trigonopsidaceae</taxon>
        <taxon>Tortispora</taxon>
    </lineage>
</organism>
<proteinExistence type="inferred from homology"/>
<dbReference type="InterPro" id="IPR022678">
    <property type="entry name" value="NMT_CS"/>
</dbReference>
<dbReference type="InterPro" id="IPR000903">
    <property type="entry name" value="NMT"/>
</dbReference>
<accession>A0A1E4TAV3</accession>
<keyword evidence="6 7" id="KW-0012">Acyltransferase</keyword>
<comment type="catalytic activity">
    <reaction evidence="7">
        <text>N-terminal glycyl-[protein] + tetradecanoyl-CoA = N-tetradecanoylglycyl-[protein] + CoA + H(+)</text>
        <dbReference type="Rhea" id="RHEA:15521"/>
        <dbReference type="Rhea" id="RHEA-COMP:12666"/>
        <dbReference type="Rhea" id="RHEA-COMP:12667"/>
        <dbReference type="ChEBI" id="CHEBI:15378"/>
        <dbReference type="ChEBI" id="CHEBI:57287"/>
        <dbReference type="ChEBI" id="CHEBI:57385"/>
        <dbReference type="ChEBI" id="CHEBI:64723"/>
        <dbReference type="ChEBI" id="CHEBI:133050"/>
        <dbReference type="EC" id="2.3.1.97"/>
    </reaction>
</comment>
<comment type="subunit">
    <text evidence="2">Monomer.</text>
</comment>
<dbReference type="PANTHER" id="PTHR11377:SF5">
    <property type="entry name" value="GLYCYLPEPTIDE N-TETRADECANOYLTRANSFERASE"/>
    <property type="match status" value="1"/>
</dbReference>
<evidence type="ECO:0000313" key="11">
    <source>
        <dbReference type="EMBL" id="ODV88861.1"/>
    </source>
</evidence>
<protein>
    <recommendedName>
        <fullName evidence="4 7">Glycylpeptide N-tetradecanoyltransferase</fullName>
        <ecNumber evidence="3 7">2.3.1.97</ecNumber>
    </recommendedName>
</protein>
<dbReference type="FunFam" id="3.40.630.30:FF:000042">
    <property type="entry name" value="Glycylpeptide N-tetradecanoyltransferase"/>
    <property type="match status" value="1"/>
</dbReference>
<evidence type="ECO:0000259" key="9">
    <source>
        <dbReference type="Pfam" id="PF01233"/>
    </source>
</evidence>
<evidence type="ECO:0000313" key="12">
    <source>
        <dbReference type="Proteomes" id="UP000095023"/>
    </source>
</evidence>
<dbReference type="EC" id="2.3.1.97" evidence="3 7"/>
<evidence type="ECO:0000256" key="2">
    <source>
        <dbReference type="ARBA" id="ARBA00011245"/>
    </source>
</evidence>
<dbReference type="Proteomes" id="UP000095023">
    <property type="component" value="Unassembled WGS sequence"/>
</dbReference>
<dbReference type="PROSITE" id="PS00976">
    <property type="entry name" value="NMT_2"/>
    <property type="match status" value="1"/>
</dbReference>
<feature type="domain" description="Glycylpeptide N-tetradecanoyltransferase N-terminal" evidence="9">
    <location>
        <begin position="36"/>
        <end position="192"/>
    </location>
</feature>
<dbReference type="Pfam" id="PF01233">
    <property type="entry name" value="NMT"/>
    <property type="match status" value="1"/>
</dbReference>
<evidence type="ECO:0000256" key="5">
    <source>
        <dbReference type="ARBA" id="ARBA00022679"/>
    </source>
</evidence>
<evidence type="ECO:0000256" key="8">
    <source>
        <dbReference type="RuleBase" id="RU004178"/>
    </source>
</evidence>
<feature type="domain" description="Glycylpeptide N-tetradecanoyltransferase C-terminal" evidence="10">
    <location>
        <begin position="207"/>
        <end position="423"/>
    </location>
</feature>
<dbReference type="Pfam" id="PF02799">
    <property type="entry name" value="NMT_C"/>
    <property type="match status" value="1"/>
</dbReference>
<evidence type="ECO:0000256" key="7">
    <source>
        <dbReference type="RuleBase" id="RU000586"/>
    </source>
</evidence>
<dbReference type="AlphaFoldDB" id="A0A1E4TAV3"/>
<keyword evidence="5 7" id="KW-0808">Transferase</keyword>
<gene>
    <name evidence="11" type="ORF">CANCADRAFT_57947</name>
</gene>
<evidence type="ECO:0000256" key="6">
    <source>
        <dbReference type="ARBA" id="ARBA00023315"/>
    </source>
</evidence>
<reference evidence="12" key="1">
    <citation type="submission" date="2016-02" db="EMBL/GenBank/DDBJ databases">
        <title>Comparative genomics of biotechnologically important yeasts.</title>
        <authorList>
            <consortium name="DOE Joint Genome Institute"/>
            <person name="Riley R."/>
            <person name="Haridas S."/>
            <person name="Wolfe K.H."/>
            <person name="Lopes M.R."/>
            <person name="Hittinger C.T."/>
            <person name="Goker M."/>
            <person name="Salamov A."/>
            <person name="Wisecaver J."/>
            <person name="Long T.M."/>
            <person name="Aerts A.L."/>
            <person name="Barry K."/>
            <person name="Choi C."/>
            <person name="Clum A."/>
            <person name="Coughlan A.Y."/>
            <person name="Deshpande S."/>
            <person name="Douglass A.P."/>
            <person name="Hanson S.J."/>
            <person name="Klenk H.-P."/>
            <person name="Labutti K."/>
            <person name="Lapidus A."/>
            <person name="Lindquist E."/>
            <person name="Lipzen A."/>
            <person name="Meier-Kolthoff J.P."/>
            <person name="Ohm R.A."/>
            <person name="Otillar R.P."/>
            <person name="Pangilinan J."/>
            <person name="Peng Y."/>
            <person name="Rokas A."/>
            <person name="Rosa C.A."/>
            <person name="Scheuner C."/>
            <person name="Sibirny A.A."/>
            <person name="Slot J.C."/>
            <person name="Stielow J.B."/>
            <person name="Sun H."/>
            <person name="Kurtzman C.P."/>
            <person name="Blackwell M."/>
            <person name="Jeffries T.W."/>
            <person name="Grigoriev I.V."/>
        </authorList>
    </citation>
    <scope>NUCLEOTIDE SEQUENCE [LARGE SCALE GENOMIC DNA]</scope>
    <source>
        <strain evidence="12">NRRL Y-17796</strain>
    </source>
</reference>
<dbReference type="OrthoDB" id="60315at2759"/>
<dbReference type="GO" id="GO:0005829">
    <property type="term" value="C:cytosol"/>
    <property type="evidence" value="ECO:0007669"/>
    <property type="project" value="EnsemblFungi"/>
</dbReference>
<evidence type="ECO:0000256" key="4">
    <source>
        <dbReference type="ARBA" id="ARBA00022240"/>
    </source>
</evidence>
<sequence>MNKPAAPKDKSQHKFWKTQPVPEYDEVSKVKESGPIEHKMLEDVRKTPYELHKDFKWCEIDLDGPELNELHDLLNQNYVEDIDSTLRFAYSHAFLRWALHPPGWKPEWLLGVRASESNRLVAFIAATPTTLIVRGETIKSVEINFLCIHKKLRSKRLAPLLIKEITRRVNLHDIWQALHTSGTIIPTPVSTCRYYHRPLNWTKLYSVGFSSLPPGSTVAKMEVAYSLPTSIAVEGFRPFAPQDVDQVHQHLNSYLARFDLSIQFSREEIVHFFVPDAEDSDDRVVWSYVIENDSNITEFVSFYKLPSTVLVKDAPDDEVNASYSFYSFSTAAINESEIDRNELQTRLKGLFTAALIESKRKGFDVFNAMSLHDNSLFLEELKFGPGDGFLNYYVFNYRTPKIHGGITDDHELDKNSRSGVGVVML</sequence>
<dbReference type="Gene3D" id="3.40.630.30">
    <property type="match status" value="2"/>
</dbReference>
<comment type="similarity">
    <text evidence="1 8">Belongs to the NMT family.</text>
</comment>
<dbReference type="InterPro" id="IPR022676">
    <property type="entry name" value="NMT_N"/>
</dbReference>
<name>A0A1E4TAV3_9ASCO</name>
<keyword evidence="12" id="KW-1185">Reference proteome</keyword>
<dbReference type="EMBL" id="KV453843">
    <property type="protein sequence ID" value="ODV88861.1"/>
    <property type="molecule type" value="Genomic_DNA"/>
</dbReference>
<evidence type="ECO:0000259" key="10">
    <source>
        <dbReference type="Pfam" id="PF02799"/>
    </source>
</evidence>